<proteinExistence type="predicted"/>
<accession>A0A4S2LAT3</accession>
<gene>
    <name evidence="2" type="ORF">CRM22_008699</name>
</gene>
<keyword evidence="3" id="KW-1185">Reference proteome</keyword>
<dbReference type="AlphaFoldDB" id="A0A4S2LAT3"/>
<evidence type="ECO:0000313" key="2">
    <source>
        <dbReference type="EMBL" id="TGZ60161.1"/>
    </source>
</evidence>
<feature type="compositionally biased region" description="Basic and acidic residues" evidence="1">
    <location>
        <begin position="53"/>
        <end position="63"/>
    </location>
</feature>
<evidence type="ECO:0000256" key="1">
    <source>
        <dbReference type="SAM" id="MobiDB-lite"/>
    </source>
</evidence>
<evidence type="ECO:0000313" key="3">
    <source>
        <dbReference type="Proteomes" id="UP000308267"/>
    </source>
</evidence>
<reference evidence="2 3" key="1">
    <citation type="journal article" date="2019" name="BMC Genomics">
        <title>New insights from Opisthorchis felineus genome: update on genomics of the epidemiologically important liver flukes.</title>
        <authorList>
            <person name="Ershov N.I."/>
            <person name="Mordvinov V.A."/>
            <person name="Prokhortchouk E.B."/>
            <person name="Pakharukova M.Y."/>
            <person name="Gunbin K.V."/>
            <person name="Ustyantsev K."/>
            <person name="Genaev M.A."/>
            <person name="Blinov A.G."/>
            <person name="Mazur A."/>
            <person name="Boulygina E."/>
            <person name="Tsygankova S."/>
            <person name="Khrameeva E."/>
            <person name="Chekanov N."/>
            <person name="Fan G."/>
            <person name="Xiao A."/>
            <person name="Zhang H."/>
            <person name="Xu X."/>
            <person name="Yang H."/>
            <person name="Solovyev V."/>
            <person name="Lee S.M."/>
            <person name="Liu X."/>
            <person name="Afonnikov D.A."/>
            <person name="Skryabin K.G."/>
        </authorList>
    </citation>
    <scope>NUCLEOTIDE SEQUENCE [LARGE SCALE GENOMIC DNA]</scope>
    <source>
        <strain evidence="2">AK-0245</strain>
        <tissue evidence="2">Whole organism</tissue>
    </source>
</reference>
<comment type="caution">
    <text evidence="2">The sequence shown here is derived from an EMBL/GenBank/DDBJ whole genome shotgun (WGS) entry which is preliminary data.</text>
</comment>
<protein>
    <submittedName>
        <fullName evidence="2">Uncharacterized protein</fullName>
    </submittedName>
</protein>
<name>A0A4S2LAT3_OPIFE</name>
<sequence>MGSKHLRFQTNLPILPDNPPKSPSAGPNNAIQPPPHHGAAKPPDATEATRTSAAKEPKTEEHPGLPTTIRSNVPKLIVSSLAARKSQEDSNRSAGRFNVCVGGRIRGNYKASTESHCITHRWSLSSASHSQHIKGRESRVADNPHTTSCLNTAPTYRLSLEWEGKVP</sequence>
<feature type="region of interest" description="Disordered" evidence="1">
    <location>
        <begin position="1"/>
        <end position="73"/>
    </location>
</feature>
<organism evidence="2 3">
    <name type="scientific">Opisthorchis felineus</name>
    <dbReference type="NCBI Taxonomy" id="147828"/>
    <lineage>
        <taxon>Eukaryota</taxon>
        <taxon>Metazoa</taxon>
        <taxon>Spiralia</taxon>
        <taxon>Lophotrochozoa</taxon>
        <taxon>Platyhelminthes</taxon>
        <taxon>Trematoda</taxon>
        <taxon>Digenea</taxon>
        <taxon>Opisthorchiida</taxon>
        <taxon>Opisthorchiata</taxon>
        <taxon>Opisthorchiidae</taxon>
        <taxon>Opisthorchis</taxon>
    </lineage>
</organism>
<dbReference type="EMBL" id="SJOL01008531">
    <property type="protein sequence ID" value="TGZ60161.1"/>
    <property type="molecule type" value="Genomic_DNA"/>
</dbReference>
<dbReference type="Proteomes" id="UP000308267">
    <property type="component" value="Unassembled WGS sequence"/>
</dbReference>